<accession>A0AAU9S8B6</accession>
<comment type="subunit">
    <text evidence="3">May form heteromers.</text>
</comment>
<sequence>MMITMNPTKTRKPFLSYFLFVWGFVLMGFSLGQPQTSVIKVGVVLDLQTTFSKICLTSINMSLSDFYEDHPNYRTRLALHVRDSMEDTVGASAAALDLIKNEQVSAIIGPINSMQAEFMIRLANKSQVPTITFSATSPLLTSINSPYFVRATVDDSSHVKAIAAIVKNFGWRSVVAIHAENELGEGIMPYMFDALQGVEVQKSVISPDANDDHIRIELYKLMMRQTRVFVVHMGSSLRLRVFQIAKEIGMMDEGYVWLLSNEMTPLMRHSLETMQGVLGVRSRVLKSKEHEDFRSRWVRKFEKENPLMEGNVELNVFALWAYDSITALAMAVENSTMSLTYVNSNASKNNKTDLGNLGVSRYGPSLLKSLSNVRFKGLVGEFKLTNRQLESSTFEIINVLENEERVIGFWTTSNGLVNANSDTLFSGEKLGPVMWPGKPRVIPKGWDIPTKKGKKLIVGVPVKKGFLNFVDTNSTSPKGFSIEIFEAALKKLPYSVDPQYIPLEYLDEDYKDLVCQVKNVPWDALVGDVTIREDRTLCANFTLPYTESGVYMLVPMRDNEANTWVFLKPWSVGLWVTTGCFFVLIGFVVWLFEHRVNTDFRGSPHDQIGTSLWFSFSTMVFAHREKVVSNLSRFVIVVWCFVVLVLTQSYTANLASLLTVQRLQPAVTNVKDLIKNGNPVGYQYGTFVKDILEKEGFRELKPFGSAEQCIEFLSNGSIAAAFDEVAYLRDIISHLPNSSKYAMVETSYKSAGFGFAFRKNLPLRDDVSRAILSMTEADEMKDIENKWFPKQINSSDTANVIASNRLGLACLWGLFLIAGIASFLAFLVFVALFLHEHWHTLRDDSGGSVWRKLKSLFRIFVEKDIKSHSFKNVSTPITQSPSSVEIRPWPRSMSLNREFELKRVTFVVSGESFKTQSKHDGELIERNITET</sequence>
<keyword evidence="10 15" id="KW-0675">Receptor</keyword>
<keyword evidence="13 15" id="KW-0407">Ion channel</keyword>
<dbReference type="PANTHER" id="PTHR34836:SF1">
    <property type="entry name" value="OS09G0428600 PROTEIN"/>
    <property type="match status" value="1"/>
</dbReference>
<comment type="function">
    <text evidence="15">Glutamate-gated receptor that probably acts as non-selective cation channel.</text>
</comment>
<evidence type="ECO:0000256" key="6">
    <source>
        <dbReference type="ARBA" id="ARBA00022729"/>
    </source>
</evidence>
<keyword evidence="4 15" id="KW-0813">Transport</keyword>
<dbReference type="FunFam" id="3.40.50.2300:FF:000310">
    <property type="entry name" value="Glutamate receptor"/>
    <property type="match status" value="1"/>
</dbReference>
<evidence type="ECO:0000256" key="3">
    <source>
        <dbReference type="ARBA" id="ARBA00011095"/>
    </source>
</evidence>
<dbReference type="Gene3D" id="1.10.287.70">
    <property type="match status" value="1"/>
</dbReference>
<evidence type="ECO:0000313" key="19">
    <source>
        <dbReference type="Proteomes" id="UP000836841"/>
    </source>
</evidence>
<feature type="domain" description="Ionotropic glutamate receptor C-terminal" evidence="17">
    <location>
        <begin position="455"/>
        <end position="790"/>
    </location>
</feature>
<reference evidence="18 19" key="1">
    <citation type="submission" date="2022-03" db="EMBL/GenBank/DDBJ databases">
        <authorList>
            <person name="Nunn A."/>
            <person name="Chopra R."/>
            <person name="Nunn A."/>
            <person name="Contreras Garrido A."/>
        </authorList>
    </citation>
    <scope>NUCLEOTIDE SEQUENCE [LARGE SCALE GENOMIC DNA]</scope>
</reference>
<keyword evidence="6" id="KW-0732">Signal</keyword>
<dbReference type="GO" id="GO:0015276">
    <property type="term" value="F:ligand-gated monoatomic ion channel activity"/>
    <property type="evidence" value="ECO:0007669"/>
    <property type="project" value="InterPro"/>
</dbReference>
<keyword evidence="9 15" id="KW-0472">Membrane</keyword>
<dbReference type="FunFam" id="3.40.50.2300:FF:000081">
    <property type="entry name" value="Glutamate receptor"/>
    <property type="match status" value="1"/>
</dbReference>
<keyword evidence="7 16" id="KW-1133">Transmembrane helix</keyword>
<dbReference type="PANTHER" id="PTHR34836">
    <property type="entry name" value="OS06G0188250 PROTEIN"/>
    <property type="match status" value="1"/>
</dbReference>
<dbReference type="GO" id="GO:0016020">
    <property type="term" value="C:membrane"/>
    <property type="evidence" value="ECO:0007669"/>
    <property type="project" value="UniProtKB-SubCell"/>
</dbReference>
<comment type="similarity">
    <text evidence="2 15">Belongs to the glutamate-gated ion channel (TC 1.A.10.1) family.</text>
</comment>
<dbReference type="SMART" id="SM00079">
    <property type="entry name" value="PBPe"/>
    <property type="match status" value="1"/>
</dbReference>
<dbReference type="InterPro" id="IPR015683">
    <property type="entry name" value="Ionotropic_Glu_rcpt"/>
</dbReference>
<protein>
    <recommendedName>
        <fullName evidence="15">Glutamate receptor</fullName>
    </recommendedName>
</protein>
<dbReference type="Proteomes" id="UP000836841">
    <property type="component" value="Chromosome 4"/>
</dbReference>
<dbReference type="InterPro" id="IPR028082">
    <property type="entry name" value="Peripla_BP_I"/>
</dbReference>
<evidence type="ECO:0000256" key="4">
    <source>
        <dbReference type="ARBA" id="ARBA00022448"/>
    </source>
</evidence>
<feature type="transmembrane region" description="Helical" evidence="16">
    <location>
        <begin position="634"/>
        <end position="652"/>
    </location>
</feature>
<dbReference type="Gene3D" id="3.40.50.2300">
    <property type="match status" value="2"/>
</dbReference>
<evidence type="ECO:0000256" key="7">
    <source>
        <dbReference type="ARBA" id="ARBA00022989"/>
    </source>
</evidence>
<dbReference type="CDD" id="cd19990">
    <property type="entry name" value="PBP1_GABAb_receptor_plant"/>
    <property type="match status" value="1"/>
</dbReference>
<evidence type="ECO:0000256" key="2">
    <source>
        <dbReference type="ARBA" id="ARBA00008685"/>
    </source>
</evidence>
<keyword evidence="8 15" id="KW-0406">Ion transport</keyword>
<dbReference type="PIRSF" id="PIRSF037090">
    <property type="entry name" value="Iontro_Glu-like_rcpt_pln"/>
    <property type="match status" value="1"/>
</dbReference>
<dbReference type="InterPro" id="IPR044440">
    <property type="entry name" value="GABAb_receptor_plant_PBP1"/>
</dbReference>
<dbReference type="CDD" id="cd13686">
    <property type="entry name" value="GluR_Plant"/>
    <property type="match status" value="1"/>
</dbReference>
<evidence type="ECO:0000313" key="18">
    <source>
        <dbReference type="EMBL" id="CAH2060180.1"/>
    </source>
</evidence>
<name>A0AAU9S8B6_THLAR</name>
<evidence type="ECO:0000256" key="8">
    <source>
        <dbReference type="ARBA" id="ARBA00023065"/>
    </source>
</evidence>
<evidence type="ECO:0000256" key="13">
    <source>
        <dbReference type="ARBA" id="ARBA00023303"/>
    </source>
</evidence>
<evidence type="ECO:0000256" key="1">
    <source>
        <dbReference type="ARBA" id="ARBA00004141"/>
    </source>
</evidence>
<dbReference type="FunFam" id="3.40.190.10:FF:000054">
    <property type="entry name" value="Glutamate receptor"/>
    <property type="match status" value="1"/>
</dbReference>
<dbReference type="Pfam" id="PF00060">
    <property type="entry name" value="Lig_chan"/>
    <property type="match status" value="1"/>
</dbReference>
<evidence type="ECO:0000256" key="5">
    <source>
        <dbReference type="ARBA" id="ARBA00022692"/>
    </source>
</evidence>
<evidence type="ECO:0000259" key="17">
    <source>
        <dbReference type="SMART" id="SM00079"/>
    </source>
</evidence>
<evidence type="ECO:0000256" key="10">
    <source>
        <dbReference type="ARBA" id="ARBA00023170"/>
    </source>
</evidence>
<comment type="subcellular location">
    <subcellularLocation>
        <location evidence="1">Membrane</location>
        <topology evidence="1">Multi-pass membrane protein</topology>
    </subcellularLocation>
</comment>
<dbReference type="AlphaFoldDB" id="A0AAU9S8B6"/>
<evidence type="ECO:0000256" key="11">
    <source>
        <dbReference type="ARBA" id="ARBA00023180"/>
    </source>
</evidence>
<dbReference type="SUPFAM" id="SSF53850">
    <property type="entry name" value="Periplasmic binding protein-like II"/>
    <property type="match status" value="1"/>
</dbReference>
<keyword evidence="19" id="KW-1185">Reference proteome</keyword>
<dbReference type="EMBL" id="OU466860">
    <property type="protein sequence ID" value="CAH2060180.1"/>
    <property type="molecule type" value="Genomic_DNA"/>
</dbReference>
<evidence type="ECO:0000256" key="12">
    <source>
        <dbReference type="ARBA" id="ARBA00023286"/>
    </source>
</evidence>
<evidence type="ECO:0000256" key="9">
    <source>
        <dbReference type="ARBA" id="ARBA00023136"/>
    </source>
</evidence>
<dbReference type="Gene3D" id="3.40.190.10">
    <property type="entry name" value="Periplasmic binding protein-like II"/>
    <property type="match status" value="2"/>
</dbReference>
<organism evidence="18 19">
    <name type="scientific">Thlaspi arvense</name>
    <name type="common">Field penny-cress</name>
    <dbReference type="NCBI Taxonomy" id="13288"/>
    <lineage>
        <taxon>Eukaryota</taxon>
        <taxon>Viridiplantae</taxon>
        <taxon>Streptophyta</taxon>
        <taxon>Embryophyta</taxon>
        <taxon>Tracheophyta</taxon>
        <taxon>Spermatophyta</taxon>
        <taxon>Magnoliopsida</taxon>
        <taxon>eudicotyledons</taxon>
        <taxon>Gunneridae</taxon>
        <taxon>Pentapetalae</taxon>
        <taxon>rosids</taxon>
        <taxon>malvids</taxon>
        <taxon>Brassicales</taxon>
        <taxon>Brassicaceae</taxon>
        <taxon>Thlaspideae</taxon>
        <taxon>Thlaspi</taxon>
    </lineage>
</organism>
<proteinExistence type="inferred from homology"/>
<feature type="transmembrane region" description="Helical" evidence="16">
    <location>
        <begin position="811"/>
        <end position="834"/>
    </location>
</feature>
<gene>
    <name evidence="18" type="ORF">TAV2_LOCUS14089</name>
</gene>
<evidence type="ECO:0000256" key="14">
    <source>
        <dbReference type="ARBA" id="ARBA00049638"/>
    </source>
</evidence>
<keyword evidence="11" id="KW-0325">Glycoprotein</keyword>
<dbReference type="Pfam" id="PF01094">
    <property type="entry name" value="ANF_receptor"/>
    <property type="match status" value="1"/>
</dbReference>
<feature type="transmembrane region" description="Helical" evidence="16">
    <location>
        <begin position="572"/>
        <end position="592"/>
    </location>
</feature>
<dbReference type="FunFam" id="1.10.287.70:FF:000037">
    <property type="entry name" value="Glutamate receptor"/>
    <property type="match status" value="1"/>
</dbReference>
<comment type="function">
    <text evidence="14">Glutamate-gated receptor that probably acts as a non-selective cation channel. May be involved in light-signal transduction and calcium homeostasis via the regulation of calcium influx into cells.</text>
</comment>
<keyword evidence="5 16" id="KW-0812">Transmembrane</keyword>
<dbReference type="InterPro" id="IPR001828">
    <property type="entry name" value="ANF_lig-bd_rcpt"/>
</dbReference>
<evidence type="ECO:0000256" key="15">
    <source>
        <dbReference type="PIRNR" id="PIRNR037090"/>
    </source>
</evidence>
<keyword evidence="12 15" id="KW-1071">Ligand-gated ion channel</keyword>
<evidence type="ECO:0000256" key="16">
    <source>
        <dbReference type="SAM" id="Phobius"/>
    </source>
</evidence>
<dbReference type="InterPro" id="IPR001320">
    <property type="entry name" value="Iontro_rcpt_C"/>
</dbReference>
<dbReference type="InterPro" id="IPR017103">
    <property type="entry name" value="Iontropic_Glu_rcpt_pln"/>
</dbReference>
<dbReference type="SUPFAM" id="SSF53822">
    <property type="entry name" value="Periplasmic binding protein-like I"/>
    <property type="match status" value="1"/>
</dbReference>